<protein>
    <submittedName>
        <fullName evidence="2">Uncharacterized protein</fullName>
    </submittedName>
</protein>
<evidence type="ECO:0000313" key="2">
    <source>
        <dbReference type="EMBL" id="GFD60056.1"/>
    </source>
</evidence>
<sequence length="81" mass="8973">RSRRCHGPGLLAQHGPGDSAASLEAGDPGYRQHPDRAVQGHQPGDHHRSVRPAQQRQASVRRPQVARYGNRGLRIRRPGFL</sequence>
<gene>
    <name evidence="2" type="ORF">Tci_932025</name>
</gene>
<evidence type="ECO:0000256" key="1">
    <source>
        <dbReference type="SAM" id="MobiDB-lite"/>
    </source>
</evidence>
<accession>A0A699XQ83</accession>
<organism evidence="2">
    <name type="scientific">Tanacetum cinerariifolium</name>
    <name type="common">Dalmatian daisy</name>
    <name type="synonym">Chrysanthemum cinerariifolium</name>
    <dbReference type="NCBI Taxonomy" id="118510"/>
    <lineage>
        <taxon>Eukaryota</taxon>
        <taxon>Viridiplantae</taxon>
        <taxon>Streptophyta</taxon>
        <taxon>Embryophyta</taxon>
        <taxon>Tracheophyta</taxon>
        <taxon>Spermatophyta</taxon>
        <taxon>Magnoliopsida</taxon>
        <taxon>eudicotyledons</taxon>
        <taxon>Gunneridae</taxon>
        <taxon>Pentapetalae</taxon>
        <taxon>asterids</taxon>
        <taxon>campanulids</taxon>
        <taxon>Asterales</taxon>
        <taxon>Asteraceae</taxon>
        <taxon>Asteroideae</taxon>
        <taxon>Anthemideae</taxon>
        <taxon>Anthemidinae</taxon>
        <taxon>Tanacetum</taxon>
    </lineage>
</organism>
<name>A0A699XQ83_TANCI</name>
<reference evidence="2" key="1">
    <citation type="journal article" date="2019" name="Sci. Rep.">
        <title>Draft genome of Tanacetum cinerariifolium, the natural source of mosquito coil.</title>
        <authorList>
            <person name="Yamashiro T."/>
            <person name="Shiraishi A."/>
            <person name="Satake H."/>
            <person name="Nakayama K."/>
        </authorList>
    </citation>
    <scope>NUCLEOTIDE SEQUENCE</scope>
</reference>
<comment type="caution">
    <text evidence="2">The sequence shown here is derived from an EMBL/GenBank/DDBJ whole genome shotgun (WGS) entry which is preliminary data.</text>
</comment>
<feature type="non-terminal residue" evidence="2">
    <location>
        <position position="1"/>
    </location>
</feature>
<feature type="compositionally biased region" description="Basic and acidic residues" evidence="1">
    <location>
        <begin position="30"/>
        <end position="47"/>
    </location>
</feature>
<feature type="region of interest" description="Disordered" evidence="1">
    <location>
        <begin position="1"/>
        <end position="81"/>
    </location>
</feature>
<proteinExistence type="predicted"/>
<dbReference type="EMBL" id="BKCJ011872863">
    <property type="protein sequence ID" value="GFD60056.1"/>
    <property type="molecule type" value="Genomic_DNA"/>
</dbReference>
<feature type="non-terminal residue" evidence="2">
    <location>
        <position position="81"/>
    </location>
</feature>
<dbReference type="AlphaFoldDB" id="A0A699XQ83"/>